<dbReference type="Pfam" id="PF12796">
    <property type="entry name" value="Ank_2"/>
    <property type="match status" value="1"/>
</dbReference>
<sequence length="641" mass="70065">MVVFREEARASGDVGRVVNSVSETAPGESLELPAANSGRRLSRPRDNSRGRSDAFELGTSKGDKPTSRTPSEMSRALPMDKRRSTAPIPRFGKYATDAGTYELVPLKINAAQQRMMPRTRIHANDMSDVERTNWLCTLAEQGNVAELKRLFDNITDLRRFKTLDKRTPLHFAASHGHLDAIRWLLEHNAEVNAVDEFGHTPLADAARQQHRQAVVLLNQHDGGIMINRRIVRRDLLADETASKALMLVPEMTSEDWEISTSDIMLQQQIGVGSFGHIYLALWRGTPVAVKKIGISTPVRESFVGGTNKVPESSGRGEAAEDVPVGELREEIVLMSHLHHPNILQFLGAITGSTDVCMVVMELGEYSLAQRFKAKPPLEFDEALIAMLHIGRGLSYLHNHRPNPIIHRDLKPSNVLATSQGGTWKVCDFGLSKLLPASSPDDGESPPQQTEPYNMTGETGSYMYMAPEVFRHDQYSLSVDVYAWAMIAYQSFEHVPPFPYMRPMEVAQMAMSGTRPPDPAKVPPLLGELVVAGWAHDPARRPTFKAIVEALSRFAVENGFDIVSSMCAKPLGQGAQSGKGKKASGADADKAARLAAQSGAANGRPTKPRGAAEGAEQPARKRTSDGGKGKDSARTSSACVLM</sequence>
<organism evidence="6 7">
    <name type="scientific">Diacronema lutheri</name>
    <name type="common">Unicellular marine alga</name>
    <name type="synonym">Monochrysis lutheri</name>
    <dbReference type="NCBI Taxonomy" id="2081491"/>
    <lineage>
        <taxon>Eukaryota</taxon>
        <taxon>Haptista</taxon>
        <taxon>Haptophyta</taxon>
        <taxon>Pavlovophyceae</taxon>
        <taxon>Pavlovales</taxon>
        <taxon>Pavlovaceae</taxon>
        <taxon>Diacronema</taxon>
    </lineage>
</organism>
<dbReference type="Gene3D" id="3.30.200.20">
    <property type="entry name" value="Phosphorylase Kinase, domain 1"/>
    <property type="match status" value="1"/>
</dbReference>
<evidence type="ECO:0000259" key="5">
    <source>
        <dbReference type="PROSITE" id="PS50011"/>
    </source>
</evidence>
<feature type="compositionally biased region" description="Basic and acidic residues" evidence="4">
    <location>
        <begin position="617"/>
        <end position="632"/>
    </location>
</feature>
<evidence type="ECO:0000256" key="4">
    <source>
        <dbReference type="SAM" id="MobiDB-lite"/>
    </source>
</evidence>
<dbReference type="PROSITE" id="PS50011">
    <property type="entry name" value="PROTEIN_KINASE_DOM"/>
    <property type="match status" value="1"/>
</dbReference>
<keyword evidence="3" id="KW-0547">Nucleotide-binding</keyword>
<evidence type="ECO:0000256" key="2">
    <source>
        <dbReference type="PROSITE-ProRule" id="PRU00023"/>
    </source>
</evidence>
<feature type="region of interest" description="Disordered" evidence="4">
    <location>
        <begin position="571"/>
        <end position="641"/>
    </location>
</feature>
<dbReference type="GO" id="GO:0005524">
    <property type="term" value="F:ATP binding"/>
    <property type="evidence" value="ECO:0007669"/>
    <property type="project" value="UniProtKB-UniRule"/>
</dbReference>
<feature type="binding site" evidence="3">
    <location>
        <position position="291"/>
    </location>
    <ligand>
        <name>ATP</name>
        <dbReference type="ChEBI" id="CHEBI:30616"/>
    </ligand>
</feature>
<dbReference type="Pfam" id="PF00069">
    <property type="entry name" value="Pkinase"/>
    <property type="match status" value="1"/>
</dbReference>
<dbReference type="InterPro" id="IPR011009">
    <property type="entry name" value="Kinase-like_dom_sf"/>
</dbReference>
<keyword evidence="7" id="KW-1185">Reference proteome</keyword>
<comment type="caution">
    <text evidence="6">The sequence shown here is derived from an EMBL/GenBank/DDBJ whole genome shotgun (WGS) entry which is preliminary data.</text>
</comment>
<dbReference type="SUPFAM" id="SSF48403">
    <property type="entry name" value="Ankyrin repeat"/>
    <property type="match status" value="1"/>
</dbReference>
<dbReference type="InterPro" id="IPR017441">
    <property type="entry name" value="Protein_kinase_ATP_BS"/>
</dbReference>
<gene>
    <name evidence="6" type="ORF">KFE25_001135</name>
</gene>
<evidence type="ECO:0000313" key="7">
    <source>
        <dbReference type="Proteomes" id="UP000751190"/>
    </source>
</evidence>
<dbReference type="PROSITE" id="PS50088">
    <property type="entry name" value="ANK_REPEAT"/>
    <property type="match status" value="1"/>
</dbReference>
<dbReference type="EMBL" id="JAGTXO010000025">
    <property type="protein sequence ID" value="KAG8461531.1"/>
    <property type="molecule type" value="Genomic_DNA"/>
</dbReference>
<dbReference type="OrthoDB" id="4062651at2759"/>
<feature type="region of interest" description="Disordered" evidence="4">
    <location>
        <begin position="1"/>
        <end position="90"/>
    </location>
</feature>
<evidence type="ECO:0000313" key="6">
    <source>
        <dbReference type="EMBL" id="KAG8461531.1"/>
    </source>
</evidence>
<protein>
    <recommendedName>
        <fullName evidence="5">Protein kinase domain-containing protein</fullName>
    </recommendedName>
</protein>
<dbReference type="Gene3D" id="1.25.40.20">
    <property type="entry name" value="Ankyrin repeat-containing domain"/>
    <property type="match status" value="1"/>
</dbReference>
<dbReference type="SUPFAM" id="SSF56112">
    <property type="entry name" value="Protein kinase-like (PK-like)"/>
    <property type="match status" value="1"/>
</dbReference>
<dbReference type="SMART" id="SM00220">
    <property type="entry name" value="S_TKc"/>
    <property type="match status" value="1"/>
</dbReference>
<name>A0A8J5X5J3_DIALT</name>
<reference evidence="6" key="1">
    <citation type="submission" date="2021-05" db="EMBL/GenBank/DDBJ databases">
        <title>The genome of the haptophyte Pavlova lutheri (Diacronema luteri, Pavlovales) - a model for lipid biosynthesis in eukaryotic algae.</title>
        <authorList>
            <person name="Hulatt C.J."/>
            <person name="Posewitz M.C."/>
        </authorList>
    </citation>
    <scope>NUCLEOTIDE SEQUENCE</scope>
    <source>
        <strain evidence="6">NIVA-4/92</strain>
    </source>
</reference>
<evidence type="ECO:0000256" key="3">
    <source>
        <dbReference type="PROSITE-ProRule" id="PRU10141"/>
    </source>
</evidence>
<feature type="repeat" description="ANK" evidence="2">
    <location>
        <begin position="164"/>
        <end position="196"/>
    </location>
</feature>
<dbReference type="InterPro" id="IPR051681">
    <property type="entry name" value="Ser/Thr_Kinases-Pseudokinases"/>
</dbReference>
<dbReference type="SMART" id="SM00248">
    <property type="entry name" value="ANK"/>
    <property type="match status" value="2"/>
</dbReference>
<dbReference type="PANTHER" id="PTHR44329">
    <property type="entry name" value="SERINE/THREONINE-PROTEIN KINASE TNNI3K-RELATED"/>
    <property type="match status" value="1"/>
</dbReference>
<feature type="compositionally biased region" description="Basic and acidic residues" evidence="4">
    <location>
        <begin position="43"/>
        <end position="54"/>
    </location>
</feature>
<dbReference type="InterPro" id="IPR036770">
    <property type="entry name" value="Ankyrin_rpt-contain_sf"/>
</dbReference>
<dbReference type="OMA" id="LRTENCD"/>
<dbReference type="AlphaFoldDB" id="A0A8J5X5J3"/>
<dbReference type="PANTHER" id="PTHR44329:SF140">
    <property type="entry name" value="INACTIVE PROTEIN TYROSINE KINASE PTKL"/>
    <property type="match status" value="1"/>
</dbReference>
<dbReference type="GO" id="GO:0004674">
    <property type="term" value="F:protein serine/threonine kinase activity"/>
    <property type="evidence" value="ECO:0007669"/>
    <property type="project" value="TreeGrafter"/>
</dbReference>
<keyword evidence="3" id="KW-0067">ATP-binding</keyword>
<dbReference type="InterPro" id="IPR002110">
    <property type="entry name" value="Ankyrin_rpt"/>
</dbReference>
<dbReference type="Gene3D" id="1.10.510.10">
    <property type="entry name" value="Transferase(Phosphotransferase) domain 1"/>
    <property type="match status" value="1"/>
</dbReference>
<feature type="domain" description="Protein kinase" evidence="5">
    <location>
        <begin position="263"/>
        <end position="554"/>
    </location>
</feature>
<feature type="compositionally biased region" description="Low complexity" evidence="4">
    <location>
        <begin position="571"/>
        <end position="585"/>
    </location>
</feature>
<dbReference type="InterPro" id="IPR000719">
    <property type="entry name" value="Prot_kinase_dom"/>
</dbReference>
<dbReference type="PROSITE" id="PS50297">
    <property type="entry name" value="ANK_REP_REGION"/>
    <property type="match status" value="1"/>
</dbReference>
<accession>A0A8J5X5J3</accession>
<feature type="compositionally biased region" description="Basic and acidic residues" evidence="4">
    <location>
        <begin position="1"/>
        <end position="10"/>
    </location>
</feature>
<dbReference type="PROSITE" id="PS00107">
    <property type="entry name" value="PROTEIN_KINASE_ATP"/>
    <property type="match status" value="1"/>
</dbReference>
<evidence type="ECO:0000256" key="1">
    <source>
        <dbReference type="ARBA" id="ARBA00005843"/>
    </source>
</evidence>
<proteinExistence type="inferred from homology"/>
<dbReference type="Proteomes" id="UP000751190">
    <property type="component" value="Unassembled WGS sequence"/>
</dbReference>
<comment type="similarity">
    <text evidence="1">Belongs to the protein kinase superfamily. TKL Ser/Thr protein kinase family.</text>
</comment>
<keyword evidence="2" id="KW-0040">ANK repeat</keyword>